<feature type="binding site" evidence="9">
    <location>
        <position position="138"/>
    </location>
    <ligand>
        <name>Mg(2+)</name>
        <dbReference type="ChEBI" id="CHEBI:18420"/>
    </ligand>
</feature>
<evidence type="ECO:0000256" key="10">
    <source>
        <dbReference type="RuleBase" id="RU003946"/>
    </source>
</evidence>
<dbReference type="InterPro" id="IPR001952">
    <property type="entry name" value="Alkaline_phosphatase"/>
</dbReference>
<evidence type="ECO:0000256" key="5">
    <source>
        <dbReference type="ARBA" id="ARBA00022801"/>
    </source>
</evidence>
<keyword evidence="12" id="KW-0732">Signal</keyword>
<evidence type="ECO:0000256" key="2">
    <source>
        <dbReference type="ARBA" id="ARBA00012647"/>
    </source>
</evidence>
<comment type="similarity">
    <text evidence="1 10">Belongs to the alkaline phosphatase family.</text>
</comment>
<feature type="binding site" evidence="9">
    <location>
        <position position="331"/>
    </location>
    <ligand>
        <name>Zn(2+)</name>
        <dbReference type="ChEBI" id="CHEBI:29105"/>
        <label>2</label>
    </ligand>
</feature>
<dbReference type="GO" id="GO:0004035">
    <property type="term" value="F:alkaline phosphatase activity"/>
    <property type="evidence" value="ECO:0007669"/>
    <property type="project" value="UniProtKB-EC"/>
</dbReference>
<evidence type="ECO:0000256" key="8">
    <source>
        <dbReference type="PIRSR" id="PIRSR601952-1"/>
    </source>
</evidence>
<keyword evidence="5 11" id="KW-0378">Hydrolase</keyword>
<feature type="binding site" evidence="9">
    <location>
        <position position="420"/>
    </location>
    <ligand>
        <name>Zn(2+)</name>
        <dbReference type="ChEBI" id="CHEBI:29105"/>
        <label>2</label>
    </ligand>
</feature>
<evidence type="ECO:0000256" key="9">
    <source>
        <dbReference type="PIRSR" id="PIRSR601952-2"/>
    </source>
</evidence>
<gene>
    <name evidence="13" type="ORF">BU23DRAFT_528502</name>
</gene>
<dbReference type="SUPFAM" id="SSF53649">
    <property type="entry name" value="Alkaline phosphatase-like"/>
    <property type="match status" value="1"/>
</dbReference>
<comment type="catalytic activity">
    <reaction evidence="11">
        <text>a phosphate monoester + H2O = an alcohol + phosphate</text>
        <dbReference type="Rhea" id="RHEA:15017"/>
        <dbReference type="ChEBI" id="CHEBI:15377"/>
        <dbReference type="ChEBI" id="CHEBI:30879"/>
        <dbReference type="ChEBI" id="CHEBI:43474"/>
        <dbReference type="ChEBI" id="CHEBI:67140"/>
        <dbReference type="EC" id="3.1.3.1"/>
    </reaction>
</comment>
<feature type="binding site" evidence="9">
    <location>
        <position position="283"/>
    </location>
    <ligand>
        <name>Mg(2+)</name>
        <dbReference type="ChEBI" id="CHEBI:18420"/>
    </ligand>
</feature>
<dbReference type="PANTHER" id="PTHR11596">
    <property type="entry name" value="ALKALINE PHOSPHATASE"/>
    <property type="match status" value="1"/>
</dbReference>
<protein>
    <recommendedName>
        <fullName evidence="2 11">Alkaline phosphatase</fullName>
        <ecNumber evidence="2 11">3.1.3.1</ecNumber>
    </recommendedName>
</protein>
<dbReference type="SMART" id="SM00098">
    <property type="entry name" value="alkPPc"/>
    <property type="match status" value="1"/>
</dbReference>
<evidence type="ECO:0000256" key="4">
    <source>
        <dbReference type="ARBA" id="ARBA00022723"/>
    </source>
</evidence>
<dbReference type="PRINTS" id="PR00113">
    <property type="entry name" value="ALKPHPHTASE"/>
</dbReference>
<feature type="binding site" evidence="9">
    <location>
        <position position="288"/>
    </location>
    <ligand>
        <name>Zn(2+)</name>
        <dbReference type="ChEBI" id="CHEBI:29105"/>
        <label>2</label>
    </ligand>
</feature>
<comment type="cofactor">
    <cofactor evidence="9">
        <name>Zn(2+)</name>
        <dbReference type="ChEBI" id="CHEBI:29105"/>
    </cofactor>
    <text evidence="9">Binds 2 Zn(2+) ions.</text>
</comment>
<feature type="signal peptide" evidence="12">
    <location>
        <begin position="1"/>
        <end position="21"/>
    </location>
</feature>
<dbReference type="CDD" id="cd16012">
    <property type="entry name" value="ALP"/>
    <property type="match status" value="1"/>
</dbReference>
<evidence type="ECO:0000256" key="11">
    <source>
        <dbReference type="RuleBase" id="RU003947"/>
    </source>
</evidence>
<evidence type="ECO:0000256" key="3">
    <source>
        <dbReference type="ARBA" id="ARBA00022553"/>
    </source>
</evidence>
<evidence type="ECO:0000256" key="12">
    <source>
        <dbReference type="SAM" id="SignalP"/>
    </source>
</evidence>
<name>A0A6A5VG73_9PLEO</name>
<comment type="cofactor">
    <cofactor evidence="9">
        <name>Mg(2+)</name>
        <dbReference type="ChEBI" id="CHEBI:18420"/>
    </cofactor>
    <text evidence="9">Binds 1 Mg(2+) ion.</text>
</comment>
<dbReference type="GO" id="GO:0046872">
    <property type="term" value="F:metal ion binding"/>
    <property type="evidence" value="ECO:0007669"/>
    <property type="project" value="UniProtKB-KW"/>
</dbReference>
<keyword evidence="3" id="KW-0597">Phosphoprotein</keyword>
<feature type="binding site" evidence="9">
    <location>
        <position position="140"/>
    </location>
    <ligand>
        <name>Mg(2+)</name>
        <dbReference type="ChEBI" id="CHEBI:18420"/>
    </ligand>
</feature>
<feature type="binding site" evidence="9">
    <location>
        <position position="34"/>
    </location>
    <ligand>
        <name>Zn(2+)</name>
        <dbReference type="ChEBI" id="CHEBI:29105"/>
        <label>2</label>
    </ligand>
</feature>
<dbReference type="Gene3D" id="1.10.1200.140">
    <property type="entry name" value="Alkaline phosphatase, crown domain"/>
    <property type="match status" value="1"/>
</dbReference>
<feature type="binding site" evidence="9">
    <location>
        <position position="330"/>
    </location>
    <ligand>
        <name>Zn(2+)</name>
        <dbReference type="ChEBI" id="CHEBI:29105"/>
        <label>2</label>
    </ligand>
</feature>
<dbReference type="OrthoDB" id="7392499at2759"/>
<accession>A0A6A5VG73</accession>
<organism evidence="13 14">
    <name type="scientific">Bimuria novae-zelandiae CBS 107.79</name>
    <dbReference type="NCBI Taxonomy" id="1447943"/>
    <lineage>
        <taxon>Eukaryota</taxon>
        <taxon>Fungi</taxon>
        <taxon>Dikarya</taxon>
        <taxon>Ascomycota</taxon>
        <taxon>Pezizomycotina</taxon>
        <taxon>Dothideomycetes</taxon>
        <taxon>Pleosporomycetidae</taxon>
        <taxon>Pleosporales</taxon>
        <taxon>Massarineae</taxon>
        <taxon>Didymosphaeriaceae</taxon>
        <taxon>Bimuria</taxon>
    </lineage>
</organism>
<dbReference type="InterPro" id="IPR018299">
    <property type="entry name" value="Alkaline_phosphatase_AS"/>
</dbReference>
<evidence type="ECO:0000256" key="6">
    <source>
        <dbReference type="ARBA" id="ARBA00022833"/>
    </source>
</evidence>
<keyword evidence="7 9" id="KW-0460">Magnesium</keyword>
<dbReference type="InterPro" id="IPR042085">
    <property type="entry name" value="Ap_crown"/>
</dbReference>
<keyword evidence="6 9" id="KW-0862">Zinc</keyword>
<dbReference type="EMBL" id="ML976667">
    <property type="protein sequence ID" value="KAF1976161.1"/>
    <property type="molecule type" value="Genomic_DNA"/>
</dbReference>
<evidence type="ECO:0000256" key="1">
    <source>
        <dbReference type="ARBA" id="ARBA00005984"/>
    </source>
</evidence>
<sequence length="496" mass="53917">MQYSLKLLAAGLVAQTGFTWAVPQARNFIYIVPDGYGQASQTMARDYVSLQRTGSNESAPIIEELAGDRLVLGTVRTHASDNLITDSAASGTAFACGHKSYNDAISVLPSGQPVGSILETAKLTGFKTALVVTSTINHATPAVYSSHVSHRDSYEAIAAQQIGYSHPFGPVVDILMGGGRCYFKPQSDLTSCRSDDLDLFGFAQEKGYHVMQDRAAFDNFTSGYGAADLPYIGLFNDDQMMYEIDRSKEPEKEPSLLEMAKAALGSLDKATTNSTKGYFIMIEASRIDHAGHANDAAAHVHDTIMYNDVLAYVQKWIDAHPDTFLMSAADHECGGLTTNGFNPTPLVDIQHSYEYLEDLWNAYNGTDKRGYFISTILPAAGLASATPQQVDALLAASSPWAQMKVLIAKKAGVNWSTGGHTATDVNLHGYAAGAQWREYKGDMAGNHDNTKLPRYIEKVLRLDLDETTRKLQAVNGSWISGFDAAKRSVFAKRQSH</sequence>
<dbReference type="Proteomes" id="UP000800036">
    <property type="component" value="Unassembled WGS sequence"/>
</dbReference>
<keyword evidence="4 9" id="KW-0479">Metal-binding</keyword>
<evidence type="ECO:0000313" key="13">
    <source>
        <dbReference type="EMBL" id="KAF1976161.1"/>
    </source>
</evidence>
<dbReference type="Pfam" id="PF00245">
    <property type="entry name" value="Alk_phosphatase"/>
    <property type="match status" value="1"/>
</dbReference>
<dbReference type="AlphaFoldDB" id="A0A6A5VG73"/>
<dbReference type="EC" id="3.1.3.1" evidence="2 11"/>
<dbReference type="GO" id="GO:0000329">
    <property type="term" value="C:fungal-type vacuole membrane"/>
    <property type="evidence" value="ECO:0007669"/>
    <property type="project" value="TreeGrafter"/>
</dbReference>
<feature type="chain" id="PRO_5025553452" description="Alkaline phosphatase" evidence="12">
    <location>
        <begin position="22"/>
        <end position="496"/>
    </location>
</feature>
<evidence type="ECO:0000256" key="7">
    <source>
        <dbReference type="ARBA" id="ARBA00022842"/>
    </source>
</evidence>
<dbReference type="InterPro" id="IPR017850">
    <property type="entry name" value="Alkaline_phosphatase_core_sf"/>
</dbReference>
<feature type="binding site" evidence="9">
    <location>
        <position position="34"/>
    </location>
    <ligand>
        <name>Mg(2+)</name>
        <dbReference type="ChEBI" id="CHEBI:18420"/>
    </ligand>
</feature>
<dbReference type="PROSITE" id="PS00123">
    <property type="entry name" value="ALKALINE_PHOSPHATASE"/>
    <property type="match status" value="1"/>
</dbReference>
<evidence type="ECO:0000313" key="14">
    <source>
        <dbReference type="Proteomes" id="UP000800036"/>
    </source>
</evidence>
<feature type="active site" description="Phosphoserine intermediate" evidence="8">
    <location>
        <position position="87"/>
    </location>
</feature>
<reference evidence="13" key="1">
    <citation type="journal article" date="2020" name="Stud. Mycol.">
        <title>101 Dothideomycetes genomes: a test case for predicting lifestyles and emergence of pathogens.</title>
        <authorList>
            <person name="Haridas S."/>
            <person name="Albert R."/>
            <person name="Binder M."/>
            <person name="Bloem J."/>
            <person name="Labutti K."/>
            <person name="Salamov A."/>
            <person name="Andreopoulos B."/>
            <person name="Baker S."/>
            <person name="Barry K."/>
            <person name="Bills G."/>
            <person name="Bluhm B."/>
            <person name="Cannon C."/>
            <person name="Castanera R."/>
            <person name="Culley D."/>
            <person name="Daum C."/>
            <person name="Ezra D."/>
            <person name="Gonzalez J."/>
            <person name="Henrissat B."/>
            <person name="Kuo A."/>
            <person name="Liang C."/>
            <person name="Lipzen A."/>
            <person name="Lutzoni F."/>
            <person name="Magnuson J."/>
            <person name="Mondo S."/>
            <person name="Nolan M."/>
            <person name="Ohm R."/>
            <person name="Pangilinan J."/>
            <person name="Park H.-J."/>
            <person name="Ramirez L."/>
            <person name="Alfaro M."/>
            <person name="Sun H."/>
            <person name="Tritt A."/>
            <person name="Yoshinaga Y."/>
            <person name="Zwiers L.-H."/>
            <person name="Turgeon B."/>
            <person name="Goodwin S."/>
            <person name="Spatafora J."/>
            <person name="Crous P."/>
            <person name="Grigoriev I."/>
        </authorList>
    </citation>
    <scope>NUCLEOTIDE SEQUENCE</scope>
    <source>
        <strain evidence="13">CBS 107.79</strain>
    </source>
</reference>
<proteinExistence type="inferred from homology"/>
<feature type="binding site" evidence="9">
    <location>
        <position position="292"/>
    </location>
    <ligand>
        <name>Zn(2+)</name>
        <dbReference type="ChEBI" id="CHEBI:29105"/>
        <label>2</label>
    </ligand>
</feature>
<dbReference type="PANTHER" id="PTHR11596:SF5">
    <property type="entry name" value="ALKALINE PHOSPHATASE"/>
    <property type="match status" value="1"/>
</dbReference>
<keyword evidence="14" id="KW-1185">Reference proteome</keyword>
<dbReference type="Gene3D" id="3.40.720.10">
    <property type="entry name" value="Alkaline Phosphatase, subunit A"/>
    <property type="match status" value="1"/>
</dbReference>